<dbReference type="NCBIfam" id="TIGR02857">
    <property type="entry name" value="CydD"/>
    <property type="match status" value="1"/>
</dbReference>
<name>R7YBF7_9ACTN</name>
<dbReference type="GO" id="GO:0005886">
    <property type="term" value="C:plasma membrane"/>
    <property type="evidence" value="ECO:0007669"/>
    <property type="project" value="UniProtKB-SubCell"/>
</dbReference>
<dbReference type="PATRIC" id="fig|1316928.3.peg.1654"/>
<dbReference type="InterPro" id="IPR036640">
    <property type="entry name" value="ABC1_TM_sf"/>
</dbReference>
<dbReference type="InterPro" id="IPR039421">
    <property type="entry name" value="Type_1_exporter"/>
</dbReference>
<feature type="domain" description="ABC transporter" evidence="8">
    <location>
        <begin position="350"/>
        <end position="575"/>
    </location>
</feature>
<dbReference type="Proteomes" id="UP000013569">
    <property type="component" value="Unassembled WGS sequence"/>
</dbReference>
<evidence type="ECO:0000256" key="1">
    <source>
        <dbReference type="ARBA" id="ARBA00004651"/>
    </source>
</evidence>
<dbReference type="InterPro" id="IPR003439">
    <property type="entry name" value="ABC_transporter-like_ATP-bd"/>
</dbReference>
<dbReference type="Pfam" id="PF00005">
    <property type="entry name" value="ABC_tran"/>
    <property type="match status" value="1"/>
</dbReference>
<feature type="domain" description="ABC transmembrane type-1" evidence="9">
    <location>
        <begin position="26"/>
        <end position="312"/>
    </location>
</feature>
<keyword evidence="3" id="KW-0547">Nucleotide-binding</keyword>
<evidence type="ECO:0000313" key="11">
    <source>
        <dbReference type="Proteomes" id="UP000013569"/>
    </source>
</evidence>
<evidence type="ECO:0000256" key="3">
    <source>
        <dbReference type="ARBA" id="ARBA00022741"/>
    </source>
</evidence>
<keyword evidence="6 7" id="KW-0472">Membrane</keyword>
<dbReference type="GO" id="GO:0016887">
    <property type="term" value="F:ATP hydrolysis activity"/>
    <property type="evidence" value="ECO:0007669"/>
    <property type="project" value="InterPro"/>
</dbReference>
<dbReference type="GO" id="GO:0042883">
    <property type="term" value="P:cysteine transport"/>
    <property type="evidence" value="ECO:0007669"/>
    <property type="project" value="InterPro"/>
</dbReference>
<dbReference type="Gene3D" id="1.20.1560.10">
    <property type="entry name" value="ABC transporter type 1, transmembrane domain"/>
    <property type="match status" value="1"/>
</dbReference>
<proteinExistence type="predicted"/>
<feature type="transmembrane region" description="Helical" evidence="7">
    <location>
        <begin position="249"/>
        <end position="277"/>
    </location>
</feature>
<dbReference type="GO" id="GO:0140359">
    <property type="term" value="F:ABC-type transporter activity"/>
    <property type="evidence" value="ECO:0007669"/>
    <property type="project" value="InterPro"/>
</dbReference>
<comment type="caution">
    <text evidence="10">The sequence shown here is derived from an EMBL/GenBank/DDBJ whole genome shotgun (WGS) entry which is preliminary data.</text>
</comment>
<feature type="transmembrane region" description="Helical" evidence="7">
    <location>
        <begin position="61"/>
        <end position="81"/>
    </location>
</feature>
<accession>R7YBF7</accession>
<keyword evidence="2 7" id="KW-0812">Transmembrane</keyword>
<dbReference type="RefSeq" id="WP_010842093.1">
    <property type="nucleotide sequence ID" value="NZ_AQPW01000006.1"/>
</dbReference>
<sequence>MSRTARPPLDPRLLRYSPTTRRYVGVTAVFAVAEVIAIIVVAAMVASIVSELIVSPGARSFAAQGAHLAILTAALVVRAAMAYGHDRYAHRAAERAIAELRAEALDVLTDPARTSPRSLTAIREHASTVLLRGLDALGPYLSGYLPALVAAVVLTPVVTVVIALADWPSALIILVTLPLIPLFMVLVGLMTRDRTTRKLATMSRMSAQLLDLIAGLPTLRALNRAGGPAARVGELGEAYRRSTMSSLRVAFLSGAVLELLATLCVALVAVSIGLRLVYGEMSLYAGVFALILAPEAYLPLRRVGMQFHNSTDGLTAAEQVFGLIAPASAGSGPAVPAAGSRGVTVAGAPITLLDVGVHGRDGWAPESLRATVEPGSLTVFTGPNGSGKSTVLSTIMGLLTPDEGSVLIGSTPVAQADPAALHEQIAWLPQQPVIVPGTVAENLALYGALDRGAFESASAATGFADVVVELPERLDTVLGTGGVGLSAGQRQRLALTRVLASPAPLLLLDEPTAHLDEASEREVFATLRDRARAGDTVVVVAHRGVARDYADRAIEFSAVSGTAGTGTGTGTVAEVDHAR</sequence>
<keyword evidence="4" id="KW-0067">ATP-binding</keyword>
<feature type="transmembrane region" description="Helical" evidence="7">
    <location>
        <begin position="23"/>
        <end position="49"/>
    </location>
</feature>
<dbReference type="AlphaFoldDB" id="R7YBF7"/>
<evidence type="ECO:0000256" key="4">
    <source>
        <dbReference type="ARBA" id="ARBA00022840"/>
    </source>
</evidence>
<evidence type="ECO:0000256" key="7">
    <source>
        <dbReference type="SAM" id="Phobius"/>
    </source>
</evidence>
<dbReference type="SUPFAM" id="SSF52540">
    <property type="entry name" value="P-loop containing nucleoside triphosphate hydrolases"/>
    <property type="match status" value="1"/>
</dbReference>
<evidence type="ECO:0000256" key="5">
    <source>
        <dbReference type="ARBA" id="ARBA00022989"/>
    </source>
</evidence>
<dbReference type="OrthoDB" id="9806127at2"/>
<dbReference type="InterPro" id="IPR003593">
    <property type="entry name" value="AAA+_ATPase"/>
</dbReference>
<protein>
    <submittedName>
        <fullName evidence="10">ABC-type transport system involved in cytochrome bd biosynthesis, ATPase and permease component</fullName>
    </submittedName>
</protein>
<gene>
    <name evidence="10" type="ORF">GTC6_08251</name>
</gene>
<dbReference type="PROSITE" id="PS50893">
    <property type="entry name" value="ABC_TRANSPORTER_2"/>
    <property type="match status" value="1"/>
</dbReference>
<keyword evidence="5 7" id="KW-1133">Transmembrane helix</keyword>
<dbReference type="CDD" id="cd18584">
    <property type="entry name" value="ABC_6TM_AarD_CydD"/>
    <property type="match status" value="1"/>
</dbReference>
<reference evidence="10 11" key="1">
    <citation type="journal article" date="2013" name="Genome Announc.">
        <title>Draft Genome Sequence of a Benzothiophene-Desulfurizing Bacterium, Gordona terrae Strain C-6.</title>
        <authorList>
            <person name="Wang W."/>
            <person name="Ma T."/>
            <person name="Ren Y."/>
            <person name="Li G."/>
        </authorList>
    </citation>
    <scope>NUCLEOTIDE SEQUENCE [LARGE SCALE GENOMIC DNA]</scope>
    <source>
        <strain evidence="10 11">C-6</strain>
    </source>
</reference>
<feature type="transmembrane region" description="Helical" evidence="7">
    <location>
        <begin position="141"/>
        <end position="164"/>
    </location>
</feature>
<dbReference type="PANTHER" id="PTHR24221:SF590">
    <property type="entry name" value="COMPONENT LINKED WITH THE ASSEMBLY OF CYTOCHROME' TRANSPORT TRANSMEMBRANE ATP-BINDING PROTEIN ABC TRANSPORTER CYDD-RELATED"/>
    <property type="match status" value="1"/>
</dbReference>
<dbReference type="SMART" id="SM00382">
    <property type="entry name" value="AAA"/>
    <property type="match status" value="1"/>
</dbReference>
<dbReference type="PANTHER" id="PTHR24221">
    <property type="entry name" value="ATP-BINDING CASSETTE SUB-FAMILY B"/>
    <property type="match status" value="1"/>
</dbReference>
<evidence type="ECO:0000259" key="8">
    <source>
        <dbReference type="PROSITE" id="PS50893"/>
    </source>
</evidence>
<dbReference type="InterPro" id="IPR027417">
    <property type="entry name" value="P-loop_NTPase"/>
</dbReference>
<evidence type="ECO:0000313" key="10">
    <source>
        <dbReference type="EMBL" id="EON33341.1"/>
    </source>
</evidence>
<organism evidence="10 11">
    <name type="scientific">Gordonia terrae C-6</name>
    <dbReference type="NCBI Taxonomy" id="1316928"/>
    <lineage>
        <taxon>Bacteria</taxon>
        <taxon>Bacillati</taxon>
        <taxon>Actinomycetota</taxon>
        <taxon>Actinomycetes</taxon>
        <taxon>Mycobacteriales</taxon>
        <taxon>Gordoniaceae</taxon>
        <taxon>Gordonia</taxon>
    </lineage>
</organism>
<dbReference type="Gene3D" id="3.40.50.300">
    <property type="entry name" value="P-loop containing nucleotide triphosphate hydrolases"/>
    <property type="match status" value="1"/>
</dbReference>
<evidence type="ECO:0000259" key="9">
    <source>
        <dbReference type="PROSITE" id="PS50929"/>
    </source>
</evidence>
<dbReference type="SUPFAM" id="SSF90123">
    <property type="entry name" value="ABC transporter transmembrane region"/>
    <property type="match status" value="1"/>
</dbReference>
<dbReference type="InterPro" id="IPR011527">
    <property type="entry name" value="ABC1_TM_dom"/>
</dbReference>
<evidence type="ECO:0000256" key="2">
    <source>
        <dbReference type="ARBA" id="ARBA00022692"/>
    </source>
</evidence>
<dbReference type="PROSITE" id="PS50929">
    <property type="entry name" value="ABC_TM1F"/>
    <property type="match status" value="1"/>
</dbReference>
<dbReference type="GO" id="GO:0005524">
    <property type="term" value="F:ATP binding"/>
    <property type="evidence" value="ECO:0007669"/>
    <property type="project" value="UniProtKB-KW"/>
</dbReference>
<dbReference type="Pfam" id="PF00664">
    <property type="entry name" value="ABC_membrane"/>
    <property type="match status" value="1"/>
</dbReference>
<feature type="transmembrane region" description="Helical" evidence="7">
    <location>
        <begin position="170"/>
        <end position="189"/>
    </location>
</feature>
<dbReference type="EMBL" id="AQPW01000006">
    <property type="protein sequence ID" value="EON33341.1"/>
    <property type="molecule type" value="Genomic_DNA"/>
</dbReference>
<evidence type="ECO:0000256" key="6">
    <source>
        <dbReference type="ARBA" id="ARBA00023136"/>
    </source>
</evidence>
<dbReference type="InterPro" id="IPR014216">
    <property type="entry name" value="ABC_transptr_CydD"/>
</dbReference>
<comment type="subcellular location">
    <subcellularLocation>
        <location evidence="1">Cell membrane</location>
        <topology evidence="1">Multi-pass membrane protein</topology>
    </subcellularLocation>
</comment>